<evidence type="ECO:0000313" key="2">
    <source>
        <dbReference type="EMBL" id="MDT9682374.1"/>
    </source>
</evidence>
<reference evidence="2 3" key="1">
    <citation type="submission" date="2023-09" db="EMBL/GenBank/DDBJ databases">
        <title>Streptomyces sp. nov.: A antagonism against Alternaria gaisen Producing Streptochlin, Isolated from Tamarix root soil.</title>
        <authorList>
            <person name="Chen Y."/>
        </authorList>
    </citation>
    <scope>NUCLEOTIDE SEQUENCE [LARGE SCALE GENOMIC DNA]</scope>
    <source>
        <strain evidence="2 3">TRM76323</strain>
    </source>
</reference>
<dbReference type="Proteomes" id="UP001250181">
    <property type="component" value="Unassembled WGS sequence"/>
</dbReference>
<dbReference type="RefSeq" id="WP_315877459.1">
    <property type="nucleotide sequence ID" value="NZ_JAWCTQ010000009.1"/>
</dbReference>
<feature type="domain" description="STAS" evidence="1">
    <location>
        <begin position="1"/>
        <end position="81"/>
    </location>
</feature>
<dbReference type="Pfam" id="PF13466">
    <property type="entry name" value="STAS_2"/>
    <property type="match status" value="1"/>
</dbReference>
<name>A0ABU3QI14_9ACTN</name>
<sequence length="104" mass="10732">MTGSHEDRPVVAVIGELDATQVPHLYATLLAALESSSGLDLDLSAVSACDRAGLHLLLAVHRHAVADGKPFALISSSRAVRLVAWLAHAGHLLGAPTRAGVARA</sequence>
<organism evidence="2 3">
    <name type="scientific">Streptomyces tamarix</name>
    <dbReference type="NCBI Taxonomy" id="3078565"/>
    <lineage>
        <taxon>Bacteria</taxon>
        <taxon>Bacillati</taxon>
        <taxon>Actinomycetota</taxon>
        <taxon>Actinomycetes</taxon>
        <taxon>Kitasatosporales</taxon>
        <taxon>Streptomycetaceae</taxon>
        <taxon>Streptomyces</taxon>
    </lineage>
</organism>
<proteinExistence type="predicted"/>
<dbReference type="EMBL" id="JAWCTQ010000009">
    <property type="protein sequence ID" value="MDT9682374.1"/>
    <property type="molecule type" value="Genomic_DNA"/>
</dbReference>
<dbReference type="InterPro" id="IPR036513">
    <property type="entry name" value="STAS_dom_sf"/>
</dbReference>
<dbReference type="InterPro" id="IPR058548">
    <property type="entry name" value="MlaB-like_STAS"/>
</dbReference>
<dbReference type="InterPro" id="IPR052746">
    <property type="entry name" value="MlaB_ABC_Transporter"/>
</dbReference>
<evidence type="ECO:0000259" key="1">
    <source>
        <dbReference type="PROSITE" id="PS50801"/>
    </source>
</evidence>
<dbReference type="Gene3D" id="3.30.750.24">
    <property type="entry name" value="STAS domain"/>
    <property type="match status" value="1"/>
</dbReference>
<dbReference type="InterPro" id="IPR002645">
    <property type="entry name" value="STAS_dom"/>
</dbReference>
<keyword evidence="3" id="KW-1185">Reference proteome</keyword>
<dbReference type="PANTHER" id="PTHR35849">
    <property type="entry name" value="BLR2341 PROTEIN"/>
    <property type="match status" value="1"/>
</dbReference>
<accession>A0ABU3QI14</accession>
<gene>
    <name evidence="2" type="ORF">RND61_09870</name>
</gene>
<dbReference type="SUPFAM" id="SSF52091">
    <property type="entry name" value="SpoIIaa-like"/>
    <property type="match status" value="1"/>
</dbReference>
<protein>
    <submittedName>
        <fullName evidence="2">STAS domain-containing protein</fullName>
    </submittedName>
</protein>
<dbReference type="PROSITE" id="PS50801">
    <property type="entry name" value="STAS"/>
    <property type="match status" value="1"/>
</dbReference>
<dbReference type="CDD" id="cd07043">
    <property type="entry name" value="STAS_anti-anti-sigma_factors"/>
    <property type="match status" value="1"/>
</dbReference>
<comment type="caution">
    <text evidence="2">The sequence shown here is derived from an EMBL/GenBank/DDBJ whole genome shotgun (WGS) entry which is preliminary data.</text>
</comment>
<evidence type="ECO:0000313" key="3">
    <source>
        <dbReference type="Proteomes" id="UP001250181"/>
    </source>
</evidence>
<dbReference type="PANTHER" id="PTHR35849:SF2">
    <property type="entry name" value="BLR2341 PROTEIN"/>
    <property type="match status" value="1"/>
</dbReference>